<dbReference type="KEGG" id="psco:LY89DRAFT_679159"/>
<evidence type="ECO:0000313" key="3">
    <source>
        <dbReference type="Proteomes" id="UP000070700"/>
    </source>
</evidence>
<organism evidence="2 3">
    <name type="scientific">Mollisia scopiformis</name>
    <name type="common">Conifer needle endophyte fungus</name>
    <name type="synonym">Phialocephala scopiformis</name>
    <dbReference type="NCBI Taxonomy" id="149040"/>
    <lineage>
        <taxon>Eukaryota</taxon>
        <taxon>Fungi</taxon>
        <taxon>Dikarya</taxon>
        <taxon>Ascomycota</taxon>
        <taxon>Pezizomycotina</taxon>
        <taxon>Leotiomycetes</taxon>
        <taxon>Helotiales</taxon>
        <taxon>Mollisiaceae</taxon>
        <taxon>Mollisia</taxon>
    </lineage>
</organism>
<feature type="compositionally biased region" description="Basic residues" evidence="1">
    <location>
        <begin position="60"/>
        <end position="69"/>
    </location>
</feature>
<dbReference type="OrthoDB" id="5620at2759"/>
<dbReference type="Pfam" id="PF11951">
    <property type="entry name" value="Fungal_trans_2"/>
    <property type="match status" value="1"/>
</dbReference>
<feature type="compositionally biased region" description="Polar residues" evidence="1">
    <location>
        <begin position="82"/>
        <end position="115"/>
    </location>
</feature>
<proteinExistence type="predicted"/>
<dbReference type="InParanoid" id="A0A194XV14"/>
<dbReference type="PANTHER" id="PTHR37540">
    <property type="entry name" value="TRANSCRIPTION FACTOR (ACR-2), PUTATIVE-RELATED-RELATED"/>
    <property type="match status" value="1"/>
</dbReference>
<dbReference type="AlphaFoldDB" id="A0A194XV14"/>
<reference evidence="2 3" key="1">
    <citation type="submission" date="2015-10" db="EMBL/GenBank/DDBJ databases">
        <title>Full genome of DAOMC 229536 Phialocephala scopiformis, a fungal endophyte of spruce producing the potent anti-insectan compound rugulosin.</title>
        <authorList>
            <consortium name="DOE Joint Genome Institute"/>
            <person name="Walker A.K."/>
            <person name="Frasz S.L."/>
            <person name="Seifert K.A."/>
            <person name="Miller J.D."/>
            <person name="Mondo S.J."/>
            <person name="Labutti K."/>
            <person name="Lipzen A."/>
            <person name="Dockter R."/>
            <person name="Kennedy M."/>
            <person name="Grigoriev I.V."/>
            <person name="Spatafora J.W."/>
        </authorList>
    </citation>
    <scope>NUCLEOTIDE SEQUENCE [LARGE SCALE GENOMIC DNA]</scope>
    <source>
        <strain evidence="2 3">CBS 120377</strain>
    </source>
</reference>
<dbReference type="RefSeq" id="XP_018078229.1">
    <property type="nucleotide sequence ID" value="XM_018213816.1"/>
</dbReference>
<dbReference type="PANTHER" id="PTHR37540:SF5">
    <property type="entry name" value="TRANSCRIPTION FACTOR DOMAIN-CONTAINING PROTEIN"/>
    <property type="match status" value="1"/>
</dbReference>
<sequence>MTLMHSSTEPTLPADNTSNNNNDPFAFVIVSHPSRGKDAVLQKQVRRHVAYRWHEDARRRSSKIVKRQPRALAQKGQEPDENQQLCTVQDVETTNSGAEDSAEITTSETALTSPRTGPGLVGHLGSGRGDPFNSCAIRISTMESFLLDHYFQTFAAKVSAIYSSAESAEVQLSGMPREWVSFLITDTGILAGVFLRACRTLSVVTSKQYLGKLALKYRARCIEALSTKIASMSTALSIEAIAMMLMLTTDEFYMGSATSMRYHVNAMQRVVKLKGGLQDTALEGIILRLIEWNDLQCTLLARNEGQPRRYPAVDILTSGFPVFS</sequence>
<evidence type="ECO:0000313" key="2">
    <source>
        <dbReference type="EMBL" id="KUJ23874.1"/>
    </source>
</evidence>
<name>A0A194XV14_MOLSC</name>
<gene>
    <name evidence="2" type="ORF">LY89DRAFT_679159</name>
</gene>
<protein>
    <submittedName>
        <fullName evidence="2">Uncharacterized protein</fullName>
    </submittedName>
</protein>
<dbReference type="GeneID" id="28823542"/>
<keyword evidence="3" id="KW-1185">Reference proteome</keyword>
<dbReference type="EMBL" id="KQ947404">
    <property type="protein sequence ID" value="KUJ23874.1"/>
    <property type="molecule type" value="Genomic_DNA"/>
</dbReference>
<feature type="region of interest" description="Disordered" evidence="1">
    <location>
        <begin position="56"/>
        <end position="117"/>
    </location>
</feature>
<dbReference type="InterPro" id="IPR021858">
    <property type="entry name" value="Fun_TF"/>
</dbReference>
<feature type="region of interest" description="Disordered" evidence="1">
    <location>
        <begin position="1"/>
        <end position="20"/>
    </location>
</feature>
<evidence type="ECO:0000256" key="1">
    <source>
        <dbReference type="SAM" id="MobiDB-lite"/>
    </source>
</evidence>
<accession>A0A194XV14</accession>
<dbReference type="Proteomes" id="UP000070700">
    <property type="component" value="Unassembled WGS sequence"/>
</dbReference>